<gene>
    <name evidence="2" type="ORF">DF3PB_10071</name>
</gene>
<proteinExistence type="predicted"/>
<protein>
    <submittedName>
        <fullName evidence="2">Transcriptional regulator PadR-like family protein</fullName>
    </submittedName>
</protein>
<dbReference type="Pfam" id="PF03551">
    <property type="entry name" value="PadR"/>
    <property type="match status" value="1"/>
</dbReference>
<accession>A0A380T7G6</accession>
<dbReference type="Gene3D" id="1.10.10.10">
    <property type="entry name" value="Winged helix-like DNA-binding domain superfamily/Winged helix DNA-binding domain"/>
    <property type="match status" value="1"/>
</dbReference>
<dbReference type="InterPro" id="IPR005149">
    <property type="entry name" value="Tscrpt_reg_PadR_N"/>
</dbReference>
<evidence type="ECO:0000259" key="1">
    <source>
        <dbReference type="Pfam" id="PF03551"/>
    </source>
</evidence>
<dbReference type="AlphaFoldDB" id="A0A380T7G6"/>
<evidence type="ECO:0000313" key="2">
    <source>
        <dbReference type="EMBL" id="SUS03319.1"/>
    </source>
</evidence>
<sequence length="154" mass="16959">MLGYIASAGAVTSYAVAREFAASPSEFWSGSAGAVYPLMRRLEAAGRLAAESGARGRRAATWYSITPAGRVELRKWLLDIDRAAGMGFDPLRTRLGFMNLVSDAERLRFLDAVVQKTAARASGEELAGDERSLELNKSWFRMRLAWLRKLASRS</sequence>
<dbReference type="EMBL" id="UIDG01000001">
    <property type="protein sequence ID" value="SUS03319.1"/>
    <property type="molecule type" value="Genomic_DNA"/>
</dbReference>
<dbReference type="InterPro" id="IPR036388">
    <property type="entry name" value="WH-like_DNA-bd_sf"/>
</dbReference>
<dbReference type="PANTHER" id="PTHR43252">
    <property type="entry name" value="TRANSCRIPTIONAL REGULATOR YQJI"/>
    <property type="match status" value="1"/>
</dbReference>
<feature type="domain" description="Transcription regulator PadR N-terminal" evidence="1">
    <location>
        <begin position="7"/>
        <end position="75"/>
    </location>
</feature>
<dbReference type="PANTHER" id="PTHR43252:SF2">
    <property type="entry name" value="TRANSCRIPTION REGULATOR, PADR-LIKE FAMILY"/>
    <property type="match status" value="1"/>
</dbReference>
<name>A0A380T7G6_9ZZZZ</name>
<dbReference type="SUPFAM" id="SSF46785">
    <property type="entry name" value="Winged helix' DNA-binding domain"/>
    <property type="match status" value="1"/>
</dbReference>
<dbReference type="InterPro" id="IPR036390">
    <property type="entry name" value="WH_DNA-bd_sf"/>
</dbReference>
<organism evidence="2">
    <name type="scientific">metagenome</name>
    <dbReference type="NCBI Taxonomy" id="256318"/>
    <lineage>
        <taxon>unclassified sequences</taxon>
        <taxon>metagenomes</taxon>
    </lineage>
</organism>
<reference evidence="2" key="1">
    <citation type="submission" date="2018-07" db="EMBL/GenBank/DDBJ databases">
        <authorList>
            <person name="Quirk P.G."/>
            <person name="Krulwich T.A."/>
        </authorList>
    </citation>
    <scope>NUCLEOTIDE SEQUENCE</scope>
</reference>